<comment type="caution">
    <text evidence="2">The sequence shown here is derived from an EMBL/GenBank/DDBJ whole genome shotgun (WGS) entry which is preliminary data.</text>
</comment>
<dbReference type="Pfam" id="PF02798">
    <property type="entry name" value="GST_N"/>
    <property type="match status" value="1"/>
</dbReference>
<dbReference type="RefSeq" id="XP_021883865.1">
    <property type="nucleotide sequence ID" value="XM_022029854.1"/>
</dbReference>
<feature type="domain" description="GST N-terminal" evidence="1">
    <location>
        <begin position="10"/>
        <end position="92"/>
    </location>
</feature>
<dbReference type="Proteomes" id="UP000193648">
    <property type="component" value="Unassembled WGS sequence"/>
</dbReference>
<dbReference type="PANTHER" id="PTHR11571">
    <property type="entry name" value="GLUTATHIONE S-TRANSFERASE"/>
    <property type="match status" value="1"/>
</dbReference>
<keyword evidence="3" id="KW-1185">Reference proteome</keyword>
<dbReference type="SFLD" id="SFLDS00019">
    <property type="entry name" value="Glutathione_Transferase_(cytos"/>
    <property type="match status" value="1"/>
</dbReference>
<gene>
    <name evidence="2" type="ORF">BCR41DRAFT_420135</name>
</gene>
<name>A0A1Y2GUZ9_9FUNG</name>
<evidence type="ECO:0000313" key="2">
    <source>
        <dbReference type="EMBL" id="ORZ24884.1"/>
    </source>
</evidence>
<dbReference type="SUPFAM" id="SSF47616">
    <property type="entry name" value="GST C-terminal domain-like"/>
    <property type="match status" value="1"/>
</dbReference>
<dbReference type="GO" id="GO:0006749">
    <property type="term" value="P:glutathione metabolic process"/>
    <property type="evidence" value="ECO:0007669"/>
    <property type="project" value="TreeGrafter"/>
</dbReference>
<dbReference type="STRING" id="64571.A0A1Y2GUZ9"/>
<sequence>MPFLEPNDNSTYVVKYMNLMGRAGVIRVLLHLAGANYKNEFITMDQVAADKSAFPFGHLPVLVEHRTDGTTFELAESLAIEHYLAEKFGLLGSTPQEAATYKSVAFNIYMELYVYCFASSIPIHEQIADSASEFNVKALPNFLSSHERWLNKNGNNGHYFGNTLSYPDLVMLNWVRLLSMFGIKLDEKSPIRKLEQTIKALPQWKGQYEKFHPTSTIEP</sequence>
<dbReference type="Gene3D" id="1.20.1050.10">
    <property type="match status" value="1"/>
</dbReference>
<dbReference type="PANTHER" id="PTHR11571:SF150">
    <property type="entry name" value="GLUTATHIONE S-TRANSFERASE"/>
    <property type="match status" value="1"/>
</dbReference>
<dbReference type="InterPro" id="IPR036282">
    <property type="entry name" value="Glutathione-S-Trfase_C_sf"/>
</dbReference>
<protein>
    <recommendedName>
        <fullName evidence="1">GST N-terminal domain-containing protein</fullName>
    </recommendedName>
</protein>
<dbReference type="InterPro" id="IPR040079">
    <property type="entry name" value="Glutathione_S-Trfase"/>
</dbReference>
<dbReference type="InParanoid" id="A0A1Y2GUZ9"/>
<dbReference type="InterPro" id="IPR050213">
    <property type="entry name" value="GST_superfamily"/>
</dbReference>
<evidence type="ECO:0000259" key="1">
    <source>
        <dbReference type="PROSITE" id="PS50404"/>
    </source>
</evidence>
<proteinExistence type="predicted"/>
<evidence type="ECO:0000313" key="3">
    <source>
        <dbReference type="Proteomes" id="UP000193648"/>
    </source>
</evidence>
<dbReference type="SUPFAM" id="SSF52833">
    <property type="entry name" value="Thioredoxin-like"/>
    <property type="match status" value="1"/>
</dbReference>
<dbReference type="OrthoDB" id="414243at2759"/>
<dbReference type="InterPro" id="IPR004045">
    <property type="entry name" value="Glutathione_S-Trfase_N"/>
</dbReference>
<dbReference type="Gene3D" id="3.40.30.10">
    <property type="entry name" value="Glutaredoxin"/>
    <property type="match status" value="1"/>
</dbReference>
<dbReference type="GO" id="GO:0004364">
    <property type="term" value="F:glutathione transferase activity"/>
    <property type="evidence" value="ECO:0007669"/>
    <property type="project" value="TreeGrafter"/>
</dbReference>
<dbReference type="GeneID" id="33571697"/>
<dbReference type="EMBL" id="MCFF01000008">
    <property type="protein sequence ID" value="ORZ24884.1"/>
    <property type="molecule type" value="Genomic_DNA"/>
</dbReference>
<accession>A0A1Y2GUZ9</accession>
<organism evidence="2 3">
    <name type="scientific">Lobosporangium transversale</name>
    <dbReference type="NCBI Taxonomy" id="64571"/>
    <lineage>
        <taxon>Eukaryota</taxon>
        <taxon>Fungi</taxon>
        <taxon>Fungi incertae sedis</taxon>
        <taxon>Mucoromycota</taxon>
        <taxon>Mortierellomycotina</taxon>
        <taxon>Mortierellomycetes</taxon>
        <taxon>Mortierellales</taxon>
        <taxon>Mortierellaceae</taxon>
        <taxon>Lobosporangium</taxon>
    </lineage>
</organism>
<dbReference type="PROSITE" id="PS50404">
    <property type="entry name" value="GST_NTER"/>
    <property type="match status" value="1"/>
</dbReference>
<dbReference type="CDD" id="cd03039">
    <property type="entry name" value="GST_N_Sigma_like"/>
    <property type="match status" value="1"/>
</dbReference>
<dbReference type="InterPro" id="IPR036249">
    <property type="entry name" value="Thioredoxin-like_sf"/>
</dbReference>
<reference evidence="2 3" key="1">
    <citation type="submission" date="2016-07" db="EMBL/GenBank/DDBJ databases">
        <title>Pervasive Adenine N6-methylation of Active Genes in Fungi.</title>
        <authorList>
            <consortium name="DOE Joint Genome Institute"/>
            <person name="Mondo S.J."/>
            <person name="Dannebaum R.O."/>
            <person name="Kuo R.C."/>
            <person name="Labutti K."/>
            <person name="Haridas S."/>
            <person name="Kuo A."/>
            <person name="Salamov A."/>
            <person name="Ahrendt S.R."/>
            <person name="Lipzen A."/>
            <person name="Sullivan W."/>
            <person name="Andreopoulos W.B."/>
            <person name="Clum A."/>
            <person name="Lindquist E."/>
            <person name="Daum C."/>
            <person name="Ramamoorthy G.K."/>
            <person name="Gryganskyi A."/>
            <person name="Culley D."/>
            <person name="Magnuson J.K."/>
            <person name="James T.Y."/>
            <person name="O'Malley M.A."/>
            <person name="Stajich J.E."/>
            <person name="Spatafora J.W."/>
            <person name="Visel A."/>
            <person name="Grigoriev I.V."/>
        </authorList>
    </citation>
    <scope>NUCLEOTIDE SEQUENCE [LARGE SCALE GENOMIC DNA]</scope>
    <source>
        <strain evidence="2 3">NRRL 3116</strain>
    </source>
</reference>
<dbReference type="Pfam" id="PF14497">
    <property type="entry name" value="GST_C_3"/>
    <property type="match status" value="1"/>
</dbReference>
<dbReference type="AlphaFoldDB" id="A0A1Y2GUZ9"/>
<dbReference type="InterPro" id="IPR004046">
    <property type="entry name" value="GST_C"/>
</dbReference>